<keyword evidence="1" id="KW-0472">Membrane</keyword>
<name>X1HQ81_9ZZZZ</name>
<proteinExistence type="predicted"/>
<gene>
    <name evidence="2" type="ORF">S03H2_45604</name>
</gene>
<sequence length="134" mass="14226">MNVKKIFLIIFLGGLLFPLISLAGTYKADGADVCYEGLVPCGKEVSIGGSWEDGECIGGVSTFIRCQFCHFFVMLDGMIDFVLFKIIPPIAILMLVIGGVMFMFAYFGGAEMLPGGGAGGPKMLGQAKKLVTSV</sequence>
<dbReference type="EMBL" id="BARU01028585">
    <property type="protein sequence ID" value="GAH72326.1"/>
    <property type="molecule type" value="Genomic_DNA"/>
</dbReference>
<reference evidence="2" key="1">
    <citation type="journal article" date="2014" name="Front. Microbiol.">
        <title>High frequency of phylogenetically diverse reductive dehalogenase-homologous genes in deep subseafloor sedimentary metagenomes.</title>
        <authorList>
            <person name="Kawai M."/>
            <person name="Futagami T."/>
            <person name="Toyoda A."/>
            <person name="Takaki Y."/>
            <person name="Nishi S."/>
            <person name="Hori S."/>
            <person name="Arai W."/>
            <person name="Tsubouchi T."/>
            <person name="Morono Y."/>
            <person name="Uchiyama I."/>
            <person name="Ito T."/>
            <person name="Fujiyama A."/>
            <person name="Inagaki F."/>
            <person name="Takami H."/>
        </authorList>
    </citation>
    <scope>NUCLEOTIDE SEQUENCE</scope>
    <source>
        <strain evidence="2">Expedition CK06-06</strain>
    </source>
</reference>
<comment type="caution">
    <text evidence="2">The sequence shown here is derived from an EMBL/GenBank/DDBJ whole genome shotgun (WGS) entry which is preliminary data.</text>
</comment>
<protein>
    <submittedName>
        <fullName evidence="2">Uncharacterized protein</fullName>
    </submittedName>
</protein>
<dbReference type="AlphaFoldDB" id="X1HQ81"/>
<evidence type="ECO:0000256" key="1">
    <source>
        <dbReference type="SAM" id="Phobius"/>
    </source>
</evidence>
<evidence type="ECO:0000313" key="2">
    <source>
        <dbReference type="EMBL" id="GAH72326.1"/>
    </source>
</evidence>
<feature type="non-terminal residue" evidence="2">
    <location>
        <position position="134"/>
    </location>
</feature>
<keyword evidence="1" id="KW-0812">Transmembrane</keyword>
<feature type="transmembrane region" description="Helical" evidence="1">
    <location>
        <begin position="86"/>
        <end position="107"/>
    </location>
</feature>
<keyword evidence="1" id="KW-1133">Transmembrane helix</keyword>
<accession>X1HQ81</accession>
<organism evidence="2">
    <name type="scientific">marine sediment metagenome</name>
    <dbReference type="NCBI Taxonomy" id="412755"/>
    <lineage>
        <taxon>unclassified sequences</taxon>
        <taxon>metagenomes</taxon>
        <taxon>ecological metagenomes</taxon>
    </lineage>
</organism>